<proteinExistence type="predicted"/>
<evidence type="ECO:0000256" key="1">
    <source>
        <dbReference type="ARBA" id="ARBA00023157"/>
    </source>
</evidence>
<evidence type="ECO:0000313" key="4">
    <source>
        <dbReference type="EMBL" id="KAH0623060.1"/>
    </source>
</evidence>
<dbReference type="Pfam" id="PF04089">
    <property type="entry name" value="BRICHOS"/>
    <property type="match status" value="1"/>
</dbReference>
<keyword evidence="2" id="KW-1133">Transmembrane helix</keyword>
<dbReference type="PANTHER" id="PTHR10800:SF4">
    <property type="entry name" value="PULMONARY SURFACTANT-ASSOCIATED PROTEIN C"/>
    <property type="match status" value="1"/>
</dbReference>
<dbReference type="EMBL" id="JAIPUX010003283">
    <property type="protein sequence ID" value="KAH0623060.1"/>
    <property type="molecule type" value="Genomic_DNA"/>
</dbReference>
<gene>
    <name evidence="4" type="ORF">JD844_030972</name>
</gene>
<reference evidence="4 5" key="1">
    <citation type="journal article" date="2022" name="Gigascience">
        <title>A chromosome-level genome assembly and annotation of the desert horned lizard, Phrynosoma platyrhinos, provides insight into chromosomal rearrangements among reptiles.</title>
        <authorList>
            <person name="Koochekian N."/>
            <person name="Ascanio A."/>
            <person name="Farleigh K."/>
            <person name="Card D.C."/>
            <person name="Schield D.R."/>
            <person name="Castoe T.A."/>
            <person name="Jezkova T."/>
        </authorList>
    </citation>
    <scope>NUCLEOTIDE SEQUENCE [LARGE SCALE GENOMIC DNA]</scope>
    <source>
        <strain evidence="4">NK-2021</strain>
    </source>
</reference>
<protein>
    <recommendedName>
        <fullName evidence="3">BRICHOS domain-containing protein</fullName>
    </recommendedName>
</protein>
<evidence type="ECO:0000259" key="3">
    <source>
        <dbReference type="PROSITE" id="PS50869"/>
    </source>
</evidence>
<dbReference type="SMART" id="SM01039">
    <property type="entry name" value="BRICHOS"/>
    <property type="match status" value="1"/>
</dbReference>
<evidence type="ECO:0000256" key="2">
    <source>
        <dbReference type="SAM" id="Phobius"/>
    </source>
</evidence>
<dbReference type="PROSITE" id="PS50869">
    <property type="entry name" value="BRICHOS"/>
    <property type="match status" value="1"/>
</dbReference>
<dbReference type="InterPro" id="IPR007084">
    <property type="entry name" value="BRICHOS_dom"/>
</dbReference>
<accession>A0ABQ7T0L1</accession>
<keyword evidence="1" id="KW-1015">Disulfide bond</keyword>
<organism evidence="4 5">
    <name type="scientific">Phrynosoma platyrhinos</name>
    <name type="common">Desert horned lizard</name>
    <dbReference type="NCBI Taxonomy" id="52577"/>
    <lineage>
        <taxon>Eukaryota</taxon>
        <taxon>Metazoa</taxon>
        <taxon>Chordata</taxon>
        <taxon>Craniata</taxon>
        <taxon>Vertebrata</taxon>
        <taxon>Euteleostomi</taxon>
        <taxon>Lepidosauria</taxon>
        <taxon>Squamata</taxon>
        <taxon>Bifurcata</taxon>
        <taxon>Unidentata</taxon>
        <taxon>Episquamata</taxon>
        <taxon>Toxicofera</taxon>
        <taxon>Iguania</taxon>
        <taxon>Phrynosomatidae</taxon>
        <taxon>Phrynosomatinae</taxon>
        <taxon>Phrynosoma</taxon>
    </lineage>
</organism>
<comment type="caution">
    <text evidence="4">The sequence shown here is derived from an EMBL/GenBank/DDBJ whole genome shotgun (WGS) entry which is preliminary data.</text>
</comment>
<feature type="domain" description="BRICHOS" evidence="3">
    <location>
        <begin position="166"/>
        <end position="255"/>
    </location>
</feature>
<dbReference type="Proteomes" id="UP000826234">
    <property type="component" value="Unassembled WGS sequence"/>
</dbReference>
<dbReference type="PANTHER" id="PTHR10800">
    <property type="entry name" value="PULMONARY SURFACTANT-ASSOCIATED PROTEIN C"/>
    <property type="match status" value="1"/>
</dbReference>
<keyword evidence="2" id="KW-0472">Membrane</keyword>
<feature type="transmembrane region" description="Helical" evidence="2">
    <location>
        <begin position="70"/>
        <end position="88"/>
    </location>
</feature>
<sequence>MAPYRYPIFDLWVTAIEACGSEETVELHAVNSSAPSLLQPFLQLMCEYLVSEPHKGTSLWTIVPQKLQNLAAALVAVAVIVAAVARAARYLALEAAALAVVAAALDVAVAALGAVPAQAVAAALVVAFAAVCAAVLQMTIEGRGGEESWLDLPTDMEEVATFQVDDGIRGPAAVAYDFSKLVIGYKPWHGEACYITRMDKENVQGLDSIFNEFQAKSSFTSPKQKENMHLTALVDRSSLGTTLNILCSHVPIFWA</sequence>
<dbReference type="Gene3D" id="3.30.390.150">
    <property type="match status" value="1"/>
</dbReference>
<keyword evidence="5" id="KW-1185">Reference proteome</keyword>
<dbReference type="InterPro" id="IPR001729">
    <property type="entry name" value="SP-C"/>
</dbReference>
<keyword evidence="2" id="KW-0812">Transmembrane</keyword>
<evidence type="ECO:0000313" key="5">
    <source>
        <dbReference type="Proteomes" id="UP000826234"/>
    </source>
</evidence>
<name>A0ABQ7T0L1_PHRPL</name>